<dbReference type="AlphaFoldDB" id="A0AAN7HUH7"/>
<dbReference type="Proteomes" id="UP001303647">
    <property type="component" value="Unassembled WGS sequence"/>
</dbReference>
<dbReference type="GO" id="GO:0003697">
    <property type="term" value="F:single-stranded DNA binding"/>
    <property type="evidence" value="ECO:0007669"/>
    <property type="project" value="UniProtKB-ARBA"/>
</dbReference>
<keyword evidence="3" id="KW-0238">DNA-binding</keyword>
<dbReference type="FunFam" id="3.30.390.80:FF:000001">
    <property type="entry name" value="DNA repair protein RAD52 homolog"/>
    <property type="match status" value="1"/>
</dbReference>
<gene>
    <name evidence="8" type="ORF">C7999DRAFT_27812</name>
</gene>
<reference evidence="8" key="1">
    <citation type="journal article" date="2023" name="Mol. Phylogenet. Evol.">
        <title>Genome-scale phylogeny and comparative genomics of the fungal order Sordariales.</title>
        <authorList>
            <person name="Hensen N."/>
            <person name="Bonometti L."/>
            <person name="Westerberg I."/>
            <person name="Brannstrom I.O."/>
            <person name="Guillou S."/>
            <person name="Cros-Aarteil S."/>
            <person name="Calhoun S."/>
            <person name="Haridas S."/>
            <person name="Kuo A."/>
            <person name="Mondo S."/>
            <person name="Pangilinan J."/>
            <person name="Riley R."/>
            <person name="LaButti K."/>
            <person name="Andreopoulos B."/>
            <person name="Lipzen A."/>
            <person name="Chen C."/>
            <person name="Yan M."/>
            <person name="Daum C."/>
            <person name="Ng V."/>
            <person name="Clum A."/>
            <person name="Steindorff A."/>
            <person name="Ohm R.A."/>
            <person name="Martin F."/>
            <person name="Silar P."/>
            <person name="Natvig D.O."/>
            <person name="Lalanne C."/>
            <person name="Gautier V."/>
            <person name="Ament-Velasquez S.L."/>
            <person name="Kruys A."/>
            <person name="Hutchinson M.I."/>
            <person name="Powell A.J."/>
            <person name="Barry K."/>
            <person name="Miller A.N."/>
            <person name="Grigoriev I.V."/>
            <person name="Debuchy R."/>
            <person name="Gladieux P."/>
            <person name="Hiltunen Thoren M."/>
            <person name="Johannesson H."/>
        </authorList>
    </citation>
    <scope>NUCLEOTIDE SEQUENCE</scope>
    <source>
        <strain evidence="8">CBS 359.72</strain>
    </source>
</reference>
<evidence type="ECO:0000256" key="4">
    <source>
        <dbReference type="ARBA" id="ARBA00023172"/>
    </source>
</evidence>
<evidence type="ECO:0000256" key="2">
    <source>
        <dbReference type="ARBA" id="ARBA00022763"/>
    </source>
</evidence>
<evidence type="ECO:0000256" key="1">
    <source>
        <dbReference type="ARBA" id="ARBA00006638"/>
    </source>
</evidence>
<dbReference type="GO" id="GO:0000724">
    <property type="term" value="P:double-strand break repair via homologous recombination"/>
    <property type="evidence" value="ECO:0007669"/>
    <property type="project" value="TreeGrafter"/>
</dbReference>
<feature type="region of interest" description="Disordered" evidence="7">
    <location>
        <begin position="206"/>
        <end position="225"/>
    </location>
</feature>
<feature type="compositionally biased region" description="Gly residues" evidence="7">
    <location>
        <begin position="592"/>
        <end position="602"/>
    </location>
</feature>
<evidence type="ECO:0000256" key="3">
    <source>
        <dbReference type="ARBA" id="ARBA00023125"/>
    </source>
</evidence>
<accession>A0AAN7HUH7</accession>
<feature type="region of interest" description="Disordered" evidence="7">
    <location>
        <begin position="242"/>
        <end position="401"/>
    </location>
</feature>
<feature type="region of interest" description="Disordered" evidence="7">
    <location>
        <begin position="585"/>
        <end position="612"/>
    </location>
</feature>
<dbReference type="PANTHER" id="PTHR12132:SF1">
    <property type="entry name" value="DNA REPAIR PROTEIN RAD52 HOMOLOG"/>
    <property type="match status" value="1"/>
</dbReference>
<dbReference type="InterPro" id="IPR042525">
    <property type="entry name" value="Rad52_Rad59_Rad22_sf"/>
</dbReference>
<name>A0AAN7HUH7_9PEZI</name>
<comment type="caution">
    <text evidence="8">The sequence shown here is derived from an EMBL/GenBank/DDBJ whole genome shotgun (WGS) entry which is preliminary data.</text>
</comment>
<protein>
    <recommendedName>
        <fullName evidence="6">RAD52 homolog</fullName>
    </recommendedName>
</protein>
<feature type="compositionally biased region" description="Polar residues" evidence="7">
    <location>
        <begin position="351"/>
        <end position="395"/>
    </location>
</feature>
<keyword evidence="5" id="KW-0234">DNA repair</keyword>
<feature type="region of interest" description="Disordered" evidence="7">
    <location>
        <begin position="547"/>
        <end position="569"/>
    </location>
</feature>
<dbReference type="GO" id="GO:0005634">
    <property type="term" value="C:nucleus"/>
    <property type="evidence" value="ECO:0007669"/>
    <property type="project" value="TreeGrafter"/>
</dbReference>
<dbReference type="Gene3D" id="3.30.390.80">
    <property type="entry name" value="DNA repair protein Rad52/59/22"/>
    <property type="match status" value="1"/>
</dbReference>
<proteinExistence type="inferred from homology"/>
<dbReference type="Pfam" id="PF04098">
    <property type="entry name" value="Rad52_Rad22"/>
    <property type="match status" value="1"/>
</dbReference>
<feature type="region of interest" description="Disordered" evidence="7">
    <location>
        <begin position="435"/>
        <end position="471"/>
    </location>
</feature>
<dbReference type="GO" id="GO:0006312">
    <property type="term" value="P:mitotic recombination"/>
    <property type="evidence" value="ECO:0007669"/>
    <property type="project" value="TreeGrafter"/>
</dbReference>
<keyword evidence="4" id="KW-0233">DNA recombination</keyword>
<evidence type="ECO:0000256" key="6">
    <source>
        <dbReference type="ARBA" id="ARBA00077224"/>
    </source>
</evidence>
<dbReference type="EMBL" id="MU857604">
    <property type="protein sequence ID" value="KAK4251735.1"/>
    <property type="molecule type" value="Genomic_DNA"/>
</dbReference>
<keyword evidence="2" id="KW-0227">DNA damage</keyword>
<comment type="similarity">
    <text evidence="1">Belongs to the RAD52 family.</text>
</comment>
<reference evidence="8" key="2">
    <citation type="submission" date="2023-05" db="EMBL/GenBank/DDBJ databases">
        <authorList>
            <consortium name="Lawrence Berkeley National Laboratory"/>
            <person name="Steindorff A."/>
            <person name="Hensen N."/>
            <person name="Bonometti L."/>
            <person name="Westerberg I."/>
            <person name="Brannstrom I.O."/>
            <person name="Guillou S."/>
            <person name="Cros-Aarteil S."/>
            <person name="Calhoun S."/>
            <person name="Haridas S."/>
            <person name="Kuo A."/>
            <person name="Mondo S."/>
            <person name="Pangilinan J."/>
            <person name="Riley R."/>
            <person name="Labutti K."/>
            <person name="Andreopoulos B."/>
            <person name="Lipzen A."/>
            <person name="Chen C."/>
            <person name="Yanf M."/>
            <person name="Daum C."/>
            <person name="Ng V."/>
            <person name="Clum A."/>
            <person name="Ohm R."/>
            <person name="Martin F."/>
            <person name="Silar P."/>
            <person name="Natvig D."/>
            <person name="Lalanne C."/>
            <person name="Gautier V."/>
            <person name="Ament-Velasquez S.L."/>
            <person name="Kruys A."/>
            <person name="Hutchinson M.I."/>
            <person name="Powell A.J."/>
            <person name="Barry K."/>
            <person name="Miller A.N."/>
            <person name="Grigoriev I.V."/>
            <person name="Debuchy R."/>
            <person name="Gladieux P."/>
            <person name="Thoren M.H."/>
            <person name="Johannesson H."/>
        </authorList>
    </citation>
    <scope>NUCLEOTIDE SEQUENCE</scope>
    <source>
        <strain evidence="8">CBS 359.72</strain>
    </source>
</reference>
<feature type="compositionally biased region" description="Polar residues" evidence="7">
    <location>
        <begin position="310"/>
        <end position="325"/>
    </location>
</feature>
<keyword evidence="9" id="KW-1185">Reference proteome</keyword>
<dbReference type="InterPro" id="IPR041247">
    <property type="entry name" value="Rad52_fam"/>
</dbReference>
<feature type="compositionally biased region" description="Polar residues" evidence="7">
    <location>
        <begin position="254"/>
        <end position="273"/>
    </location>
</feature>
<dbReference type="SUPFAM" id="SSF54768">
    <property type="entry name" value="dsRNA-binding domain-like"/>
    <property type="match status" value="1"/>
</dbReference>
<evidence type="ECO:0000256" key="7">
    <source>
        <dbReference type="SAM" id="MobiDB-lite"/>
    </source>
</evidence>
<evidence type="ECO:0000256" key="5">
    <source>
        <dbReference type="ARBA" id="ARBA00023204"/>
    </source>
</evidence>
<dbReference type="GO" id="GO:0045002">
    <property type="term" value="P:double-strand break repair via single-strand annealing"/>
    <property type="evidence" value="ECO:0007669"/>
    <property type="project" value="TreeGrafter"/>
</dbReference>
<feature type="compositionally biased region" description="Pro residues" evidence="7">
    <location>
        <begin position="212"/>
        <end position="222"/>
    </location>
</feature>
<organism evidence="8 9">
    <name type="scientific">Corynascus novoguineensis</name>
    <dbReference type="NCBI Taxonomy" id="1126955"/>
    <lineage>
        <taxon>Eukaryota</taxon>
        <taxon>Fungi</taxon>
        <taxon>Dikarya</taxon>
        <taxon>Ascomycota</taxon>
        <taxon>Pezizomycotina</taxon>
        <taxon>Sordariomycetes</taxon>
        <taxon>Sordariomycetidae</taxon>
        <taxon>Sordariales</taxon>
        <taxon>Chaetomiaceae</taxon>
        <taxon>Corynascus</taxon>
    </lineage>
</organism>
<sequence length="612" mass="64137">MPAPGDQHTSLVNPFELAPQRISEWTAEEAATLQARLEKQLGPEYLSTRPGPSGQRLTYIGAEKIIALANEVFGFNGWSSCIRDAKIDYYEEEKSSGKISIGVSVIVRVTLRDGTYHEDVGFGHVENNRNRAQCYEKAKKEGTTDALKRALRQFGNLLGLCVYDKAYVSKVSKVKAVPVKFDENALHRHPDFVVKNEPSGMIKEEKTGLPAQQPPSLRPPQLPNLDSFEDFLGELDEADFSISDEGQPDEIILPNSTETDSTIGNVSNNSHDQAGNAGVHNQAGNIGNHGGSAGNNAMHPPARQLARATSAGNNPPRQMPQTPVQQAPRPNINQFPGAGAQNRGPPMNGRPPQQSNQNRPAPQPTHAKQNGVQNQNPHVHMTTPQASNNDNSTTGAPPGDESLAFFSARAVKTLPEDVLKSGKLTLKPGQAFNPHFESSSIPRTPGVDHSASKPLSKSLQHVPARKTEETETLLGTSVAAPRATVGGGSGVGNAAGNARSALGAGLAAAPKPANVINPQLDQTRRIGAPVSSSPLGNRGQFRPLTVKRPAAGADGPNGAGGGATNGNGVAAAATAGRVPLADVSSNALVGPGINGAAGGVGTGPEAKRQRVS</sequence>
<evidence type="ECO:0000313" key="8">
    <source>
        <dbReference type="EMBL" id="KAK4251735.1"/>
    </source>
</evidence>
<feature type="compositionally biased region" description="Gly residues" evidence="7">
    <location>
        <begin position="555"/>
        <end position="565"/>
    </location>
</feature>
<dbReference type="PANTHER" id="PTHR12132">
    <property type="entry name" value="DNA REPAIR AND RECOMBINATION PROTEIN RAD52, RAD59"/>
    <property type="match status" value="1"/>
</dbReference>
<evidence type="ECO:0000313" key="9">
    <source>
        <dbReference type="Proteomes" id="UP001303647"/>
    </source>
</evidence>
<dbReference type="InterPro" id="IPR007232">
    <property type="entry name" value="Rad52_Rad59_Rad22"/>
</dbReference>